<feature type="region of interest" description="Disordered" evidence="1">
    <location>
        <begin position="49"/>
        <end position="72"/>
    </location>
</feature>
<dbReference type="WBParaSite" id="nRc.2.0.1.t06227-RA">
    <property type="protein sequence ID" value="nRc.2.0.1.t06227-RA"/>
    <property type="gene ID" value="nRc.2.0.1.g06227"/>
</dbReference>
<keyword evidence="2" id="KW-1185">Reference proteome</keyword>
<proteinExistence type="predicted"/>
<name>A0A915HXC7_ROMCU</name>
<feature type="region of interest" description="Disordered" evidence="1">
    <location>
        <begin position="129"/>
        <end position="152"/>
    </location>
</feature>
<evidence type="ECO:0000256" key="1">
    <source>
        <dbReference type="SAM" id="MobiDB-lite"/>
    </source>
</evidence>
<protein>
    <submittedName>
        <fullName evidence="3">Uncharacterized protein</fullName>
    </submittedName>
</protein>
<evidence type="ECO:0000313" key="2">
    <source>
        <dbReference type="Proteomes" id="UP000887565"/>
    </source>
</evidence>
<sequence>MNSGEALFRLIPHTKRVIRNGVDVLNKCKSTTLVPSLLYRKTGKSSRFYGKGSTDKLNHRHHPGMFIDNDDDEEKEATLTDTNRTYLGSSSKLYGETQSKSSRIDRNFFFRLNWRREKYQLMPADCLRQTTKRSSENNPKIRQIPKQNTEDR</sequence>
<dbReference type="AlphaFoldDB" id="A0A915HXC7"/>
<evidence type="ECO:0000313" key="3">
    <source>
        <dbReference type="WBParaSite" id="nRc.2.0.1.t06227-RA"/>
    </source>
</evidence>
<dbReference type="Proteomes" id="UP000887565">
    <property type="component" value="Unplaced"/>
</dbReference>
<organism evidence="2 3">
    <name type="scientific">Romanomermis culicivorax</name>
    <name type="common">Nematode worm</name>
    <dbReference type="NCBI Taxonomy" id="13658"/>
    <lineage>
        <taxon>Eukaryota</taxon>
        <taxon>Metazoa</taxon>
        <taxon>Ecdysozoa</taxon>
        <taxon>Nematoda</taxon>
        <taxon>Enoplea</taxon>
        <taxon>Dorylaimia</taxon>
        <taxon>Mermithida</taxon>
        <taxon>Mermithoidea</taxon>
        <taxon>Mermithidae</taxon>
        <taxon>Romanomermis</taxon>
    </lineage>
</organism>
<reference evidence="3" key="1">
    <citation type="submission" date="2022-11" db="UniProtKB">
        <authorList>
            <consortium name="WormBaseParasite"/>
        </authorList>
    </citation>
    <scope>IDENTIFICATION</scope>
</reference>
<accession>A0A915HXC7</accession>